<evidence type="ECO:0000313" key="3">
    <source>
        <dbReference type="Proteomes" id="UP001159363"/>
    </source>
</evidence>
<proteinExistence type="predicted"/>
<protein>
    <submittedName>
        <fullName evidence="2">Uncharacterized protein</fullName>
    </submittedName>
</protein>
<dbReference type="Proteomes" id="UP001159363">
    <property type="component" value="Chromosome 8"/>
</dbReference>
<dbReference type="EMBL" id="JARBHB010000009">
    <property type="protein sequence ID" value="KAJ8875154.1"/>
    <property type="molecule type" value="Genomic_DNA"/>
</dbReference>
<keyword evidence="3" id="KW-1185">Reference proteome</keyword>
<evidence type="ECO:0000256" key="1">
    <source>
        <dbReference type="SAM" id="MobiDB-lite"/>
    </source>
</evidence>
<feature type="compositionally biased region" description="Basic and acidic residues" evidence="1">
    <location>
        <begin position="106"/>
        <end position="118"/>
    </location>
</feature>
<evidence type="ECO:0000313" key="2">
    <source>
        <dbReference type="EMBL" id="KAJ8875154.1"/>
    </source>
</evidence>
<reference evidence="2 3" key="1">
    <citation type="submission" date="2023-02" db="EMBL/GenBank/DDBJ databases">
        <title>LHISI_Scaffold_Assembly.</title>
        <authorList>
            <person name="Stuart O.P."/>
            <person name="Cleave R."/>
            <person name="Magrath M.J.L."/>
            <person name="Mikheyev A.S."/>
        </authorList>
    </citation>
    <scope>NUCLEOTIDE SEQUENCE [LARGE SCALE GENOMIC DNA]</scope>
    <source>
        <strain evidence="2">Daus_M_001</strain>
        <tissue evidence="2">Leg muscle</tissue>
    </source>
</reference>
<comment type="caution">
    <text evidence="2">The sequence shown here is derived from an EMBL/GenBank/DDBJ whole genome shotgun (WGS) entry which is preliminary data.</text>
</comment>
<sequence length="602" mass="67628">MMPARPDRAATDGTGSCNIIEEVAGRGHIRYESPSKPADQRHRPARFPHAKIREWRGWGLNPVRLGRRRASVHTRVNVDPYRSTSLTQARHGRGGDTATMNHKQAHRYEPANKHQEERMRRQHDENLFAEESGDKPPAWPHGDWRQRSFFRMHGFWAWGGWRGHEGGISSLSCPWDRAKASFTPYNIHNRPQDIRTATELIENTMQLRPCESCISEQRHKSCKRHRVQKPGQKNMVGETSSLEIRRGGGDGRPSRIHLVSPLSNLSTDPVGEGRDVYLAFDRSATRTEDEVFFGRDPVHTVRHQPTLQLFVSASEGKQDDMADPSVQSCRPTDGLDIALCVRLARCERRRHARSCAAISLLCGDTLCDRGASWLLRQLALTSRRYNGRMAGCNQRAAAIKAATRTINMLRALAPCTRTCTCRAGPGGLARSPPTKAIRARSPAGPLRIFASGNRAGRCRWSGWLSRGSPVSPAPSFQRRAIFTSITLIGSQDLARLDPDIQYLIIQMQNNCFSPRSPAAHVRKMPLLASKHGARPFANQRLVNSLVRRQLRPIGTKSGRLWTEPKAVTYLELCLHLRDSVIRTAQPTPLRAMLKTDVQCFLP</sequence>
<name>A0ABQ9GT32_9NEOP</name>
<accession>A0ABQ9GT32</accession>
<feature type="region of interest" description="Disordered" evidence="1">
    <location>
        <begin position="82"/>
        <end position="118"/>
    </location>
</feature>
<organism evidence="2 3">
    <name type="scientific">Dryococelus australis</name>
    <dbReference type="NCBI Taxonomy" id="614101"/>
    <lineage>
        <taxon>Eukaryota</taxon>
        <taxon>Metazoa</taxon>
        <taxon>Ecdysozoa</taxon>
        <taxon>Arthropoda</taxon>
        <taxon>Hexapoda</taxon>
        <taxon>Insecta</taxon>
        <taxon>Pterygota</taxon>
        <taxon>Neoptera</taxon>
        <taxon>Polyneoptera</taxon>
        <taxon>Phasmatodea</taxon>
        <taxon>Verophasmatodea</taxon>
        <taxon>Anareolatae</taxon>
        <taxon>Phasmatidae</taxon>
        <taxon>Eurycanthinae</taxon>
        <taxon>Dryococelus</taxon>
    </lineage>
</organism>
<gene>
    <name evidence="2" type="ORF">PR048_023047</name>
</gene>